<evidence type="ECO:0000256" key="1">
    <source>
        <dbReference type="ARBA" id="ARBA00001784"/>
    </source>
</evidence>
<dbReference type="Gene3D" id="3.30.1330.80">
    <property type="entry name" value="Hypothetical protein, similar to alpha- acetolactate decarboxylase, domain 2"/>
    <property type="match status" value="3"/>
</dbReference>
<dbReference type="PANTHER" id="PTHR35524:SF1">
    <property type="entry name" value="ALPHA-ACETOLACTATE DECARBOXYLASE"/>
    <property type="match status" value="1"/>
</dbReference>
<comment type="similarity">
    <text evidence="3">Belongs to the alpha-acetolactate decarboxylase family.</text>
</comment>
<dbReference type="PANTHER" id="PTHR35524">
    <property type="entry name" value="ALPHA-ACETOLACTATE DECARBOXYLASE"/>
    <property type="match status" value="1"/>
</dbReference>
<evidence type="ECO:0000313" key="9">
    <source>
        <dbReference type="EMBL" id="KAF2768836.1"/>
    </source>
</evidence>
<proteinExistence type="inferred from homology"/>
<keyword evidence="8" id="KW-0456">Lyase</keyword>
<dbReference type="AlphaFoldDB" id="A0A6G1L7L7"/>
<evidence type="ECO:0000256" key="8">
    <source>
        <dbReference type="ARBA" id="ARBA00023239"/>
    </source>
</evidence>
<sequence>MAPSIPNDIYQYSLRSAYNGGLKEGGPPVAFLTNHGTHGIGIFEELEDESQPYDMIQVDSVAYSLDGNGTAEKADREDQMPFVMVTVFQPNQRVKVPVSTGSKKVKEVFERGKNTPMPFRITGLFKYIGTQQQTYWDVKGTIFGYSIPGWQKDISGERLQSCFISDDRKKGGRVLDFETGEGVVLEWAKCGRFHLGFSPDAQFEELRL</sequence>
<dbReference type="GO" id="GO:0047605">
    <property type="term" value="F:acetolactate decarboxylase activity"/>
    <property type="evidence" value="ECO:0007669"/>
    <property type="project" value="UniProtKB-EC"/>
</dbReference>
<evidence type="ECO:0000313" key="10">
    <source>
        <dbReference type="Proteomes" id="UP000799436"/>
    </source>
</evidence>
<gene>
    <name evidence="9" type="ORF">EJ03DRAFT_112589</name>
</gene>
<dbReference type="EMBL" id="ML995840">
    <property type="protein sequence ID" value="KAF2768836.1"/>
    <property type="molecule type" value="Genomic_DNA"/>
</dbReference>
<name>A0A6G1L7L7_9PEZI</name>
<dbReference type="InterPro" id="IPR005128">
    <property type="entry name" value="Acetolactate_a_deCO2ase"/>
</dbReference>
<comment type="pathway">
    <text evidence="2">Polyol metabolism; (R,R)-butane-2,3-diol biosynthesis; (R,R)-butane-2,3-diol from pyruvate: step 2/3.</text>
</comment>
<evidence type="ECO:0000256" key="6">
    <source>
        <dbReference type="ARBA" id="ARBA00022793"/>
    </source>
</evidence>
<evidence type="ECO:0000256" key="5">
    <source>
        <dbReference type="ARBA" id="ARBA00020164"/>
    </source>
</evidence>
<dbReference type="OrthoDB" id="509395at2759"/>
<evidence type="ECO:0000256" key="4">
    <source>
        <dbReference type="ARBA" id="ARBA00013204"/>
    </source>
</evidence>
<accession>A0A6G1L7L7</accession>
<reference evidence="9" key="1">
    <citation type="journal article" date="2020" name="Stud. Mycol.">
        <title>101 Dothideomycetes genomes: a test case for predicting lifestyles and emergence of pathogens.</title>
        <authorList>
            <person name="Haridas S."/>
            <person name="Albert R."/>
            <person name="Binder M."/>
            <person name="Bloem J."/>
            <person name="Labutti K."/>
            <person name="Salamov A."/>
            <person name="Andreopoulos B."/>
            <person name="Baker S."/>
            <person name="Barry K."/>
            <person name="Bills G."/>
            <person name="Bluhm B."/>
            <person name="Cannon C."/>
            <person name="Castanera R."/>
            <person name="Culley D."/>
            <person name="Daum C."/>
            <person name="Ezra D."/>
            <person name="Gonzalez J."/>
            <person name="Henrissat B."/>
            <person name="Kuo A."/>
            <person name="Liang C."/>
            <person name="Lipzen A."/>
            <person name="Lutzoni F."/>
            <person name="Magnuson J."/>
            <person name="Mondo S."/>
            <person name="Nolan M."/>
            <person name="Ohm R."/>
            <person name="Pangilinan J."/>
            <person name="Park H.-J."/>
            <person name="Ramirez L."/>
            <person name="Alfaro M."/>
            <person name="Sun H."/>
            <person name="Tritt A."/>
            <person name="Yoshinaga Y."/>
            <person name="Zwiers L.-H."/>
            <person name="Turgeon B."/>
            <person name="Goodwin S."/>
            <person name="Spatafora J."/>
            <person name="Crous P."/>
            <person name="Grigoriev I."/>
        </authorList>
    </citation>
    <scope>NUCLEOTIDE SEQUENCE</scope>
    <source>
        <strain evidence="9">CBS 116005</strain>
    </source>
</reference>
<protein>
    <recommendedName>
        <fullName evidence="5">Alpha-acetolactate decarboxylase</fullName>
        <ecNumber evidence="4">4.1.1.5</ecNumber>
    </recommendedName>
</protein>
<organism evidence="9 10">
    <name type="scientific">Teratosphaeria nubilosa</name>
    <dbReference type="NCBI Taxonomy" id="161662"/>
    <lineage>
        <taxon>Eukaryota</taxon>
        <taxon>Fungi</taxon>
        <taxon>Dikarya</taxon>
        <taxon>Ascomycota</taxon>
        <taxon>Pezizomycotina</taxon>
        <taxon>Dothideomycetes</taxon>
        <taxon>Dothideomycetidae</taxon>
        <taxon>Mycosphaerellales</taxon>
        <taxon>Teratosphaeriaceae</taxon>
        <taxon>Teratosphaeria</taxon>
    </lineage>
</organism>
<keyword evidence="10" id="KW-1185">Reference proteome</keyword>
<dbReference type="SUPFAM" id="SSF117856">
    <property type="entry name" value="AF0104/ALDC/Ptd012-like"/>
    <property type="match status" value="1"/>
</dbReference>
<comment type="catalytic activity">
    <reaction evidence="1">
        <text>(2S)-2-acetolactate + H(+) = (R)-acetoin + CO2</text>
        <dbReference type="Rhea" id="RHEA:21580"/>
        <dbReference type="ChEBI" id="CHEBI:15378"/>
        <dbReference type="ChEBI" id="CHEBI:15686"/>
        <dbReference type="ChEBI" id="CHEBI:16526"/>
        <dbReference type="ChEBI" id="CHEBI:58476"/>
        <dbReference type="EC" id="4.1.1.5"/>
    </reaction>
</comment>
<evidence type="ECO:0000256" key="2">
    <source>
        <dbReference type="ARBA" id="ARBA00005170"/>
    </source>
</evidence>
<dbReference type="EC" id="4.1.1.5" evidence="4"/>
<dbReference type="GO" id="GO:0045151">
    <property type="term" value="P:acetoin biosynthetic process"/>
    <property type="evidence" value="ECO:0007669"/>
    <property type="project" value="UniProtKB-KW"/>
</dbReference>
<keyword evidence="6" id="KW-0210">Decarboxylase</keyword>
<keyword evidence="7" id="KW-0005">Acetoin biosynthesis</keyword>
<dbReference type="Pfam" id="PF03306">
    <property type="entry name" value="AAL_decarboxy"/>
    <property type="match status" value="2"/>
</dbReference>
<evidence type="ECO:0000256" key="3">
    <source>
        <dbReference type="ARBA" id="ARBA00007106"/>
    </source>
</evidence>
<dbReference type="Proteomes" id="UP000799436">
    <property type="component" value="Unassembled WGS sequence"/>
</dbReference>
<evidence type="ECO:0000256" key="7">
    <source>
        <dbReference type="ARBA" id="ARBA00023061"/>
    </source>
</evidence>
<dbReference type="UniPathway" id="UPA00626">
    <property type="reaction ID" value="UER00678"/>
</dbReference>